<organism evidence="1 2">
    <name type="scientific">Symbiopectobacterium purcellii</name>
    <dbReference type="NCBI Taxonomy" id="2871826"/>
    <lineage>
        <taxon>Bacteria</taxon>
        <taxon>Pseudomonadati</taxon>
        <taxon>Pseudomonadota</taxon>
        <taxon>Gammaproteobacteria</taxon>
        <taxon>Enterobacterales</taxon>
        <taxon>Enterobacteriaceae</taxon>
    </lineage>
</organism>
<evidence type="ECO:0000313" key="2">
    <source>
        <dbReference type="Proteomes" id="UP000825886"/>
    </source>
</evidence>
<reference evidence="1 2" key="1">
    <citation type="submission" date="2021-08" db="EMBL/GenBank/DDBJ databases">
        <title>Culture and genomic analysis of Symbiopectobacterium purcellii sp. nov. gen. nov., isolated from the leafhopper Empoasca decipiens.</title>
        <authorList>
            <person name="Nadal-Jimenez P."/>
            <person name="Siozios S."/>
            <person name="Halliday N."/>
            <person name="Camara M."/>
            <person name="Hurst G.D.D."/>
        </authorList>
    </citation>
    <scope>NUCLEOTIDE SEQUENCE [LARGE SCALE GENOMIC DNA]</scope>
    <source>
        <strain evidence="1 2">SyEd1</strain>
    </source>
</reference>
<dbReference type="RefSeq" id="WP_222160843.1">
    <property type="nucleotide sequence ID" value="NZ_CP081864.1"/>
</dbReference>
<name>A0ABX9AS35_9ENTR</name>
<proteinExistence type="predicted"/>
<sequence length="60" mass="6498">MRVKLNYEDGTSEVIDGVSPPGVIDHGEGDAHFFMDGNLFTAYQVTGLESHEVITEEATA</sequence>
<dbReference type="EMBL" id="CP081864">
    <property type="protein sequence ID" value="QZN97812.1"/>
    <property type="molecule type" value="Genomic_DNA"/>
</dbReference>
<protein>
    <submittedName>
        <fullName evidence="1">Uncharacterized protein</fullName>
    </submittedName>
</protein>
<keyword evidence="2" id="KW-1185">Reference proteome</keyword>
<dbReference type="Proteomes" id="UP000825886">
    <property type="component" value="Chromosome"/>
</dbReference>
<gene>
    <name evidence="1" type="ORF">K6K13_11200</name>
</gene>
<evidence type="ECO:0000313" key="1">
    <source>
        <dbReference type="EMBL" id="QZN97812.1"/>
    </source>
</evidence>
<accession>A0ABX9AS35</accession>